<feature type="compositionally biased region" description="Polar residues" evidence="1">
    <location>
        <begin position="554"/>
        <end position="570"/>
    </location>
</feature>
<feature type="compositionally biased region" description="Polar residues" evidence="1">
    <location>
        <begin position="918"/>
        <end position="929"/>
    </location>
</feature>
<feature type="region of interest" description="Disordered" evidence="1">
    <location>
        <begin position="14"/>
        <end position="57"/>
    </location>
</feature>
<feature type="compositionally biased region" description="Basic and acidic residues" evidence="1">
    <location>
        <begin position="876"/>
        <end position="892"/>
    </location>
</feature>
<gene>
    <name evidence="2" type="ORF">R5R35_004635</name>
</gene>
<keyword evidence="3" id="KW-1185">Reference proteome</keyword>
<feature type="compositionally biased region" description="Basic and acidic residues" evidence="1">
    <location>
        <begin position="802"/>
        <end position="813"/>
    </location>
</feature>
<feature type="compositionally biased region" description="Basic and acidic residues" evidence="1">
    <location>
        <begin position="526"/>
        <end position="535"/>
    </location>
</feature>
<feature type="compositionally biased region" description="Basic and acidic residues" evidence="1">
    <location>
        <begin position="973"/>
        <end position="986"/>
    </location>
</feature>
<feature type="region of interest" description="Disordered" evidence="1">
    <location>
        <begin position="496"/>
        <end position="605"/>
    </location>
</feature>
<name>A0AAN9W4G9_9ORTH</name>
<feature type="compositionally biased region" description="Polar residues" evidence="1">
    <location>
        <begin position="699"/>
        <end position="708"/>
    </location>
</feature>
<dbReference type="EMBL" id="JAZDUA010000005">
    <property type="protein sequence ID" value="KAK7874091.1"/>
    <property type="molecule type" value="Genomic_DNA"/>
</dbReference>
<comment type="caution">
    <text evidence="2">The sequence shown here is derived from an EMBL/GenBank/DDBJ whole genome shotgun (WGS) entry which is preliminary data.</text>
</comment>
<feature type="region of interest" description="Disordered" evidence="1">
    <location>
        <begin position="365"/>
        <end position="397"/>
    </location>
</feature>
<evidence type="ECO:0000256" key="1">
    <source>
        <dbReference type="SAM" id="MobiDB-lite"/>
    </source>
</evidence>
<proteinExistence type="predicted"/>
<organism evidence="2 3">
    <name type="scientific">Gryllus longicercus</name>
    <dbReference type="NCBI Taxonomy" id="2509291"/>
    <lineage>
        <taxon>Eukaryota</taxon>
        <taxon>Metazoa</taxon>
        <taxon>Ecdysozoa</taxon>
        <taxon>Arthropoda</taxon>
        <taxon>Hexapoda</taxon>
        <taxon>Insecta</taxon>
        <taxon>Pterygota</taxon>
        <taxon>Neoptera</taxon>
        <taxon>Polyneoptera</taxon>
        <taxon>Orthoptera</taxon>
        <taxon>Ensifera</taxon>
        <taxon>Gryllidea</taxon>
        <taxon>Grylloidea</taxon>
        <taxon>Gryllidae</taxon>
        <taxon>Gryllinae</taxon>
        <taxon>Gryllus</taxon>
    </lineage>
</organism>
<sequence length="1260" mass="137534">MSASAEVADLEDVFGKASMPIQTTQSDSQENTVNAKSSADVLSEFPDTVLPPREESKKADEINVPVLSDSIGLSEDIQEVLIESTIVAENTGLVPVVEVTKTITETTSTAVTGSVELAEEIMEAFANSKSVLDTENPVSNDACTLQEELDRLEQLAVERVREIEGDLVNSTKQMTECNISLNVPKEFESTDGTGNKQEEFVSEMAVPDASGASAKEVGESLCEDVVPCVDLTSPSELVSVVPEISSAVVGVDKKQIKPSNIDLSESVVDSAITQEKEAENTELIDIDALESEKTTILEGKNDDPAPELKGKIEKPVVEIHEKSNDEVLKLKGKANLSVSEVEAVRGSELVREAVDILCDLEGKSEKKNTEDCEKDSEPGESEISRGDGGKKELIGDKNECSVTADTQVTQEVIVEKQCLSDESGTNKDNSVEMGNANKNIPETDEATVAAVAVEEGKQIKDIQNYETEDDDLEVLEAFIVKTATNPELAVCTVKSSKDDNVSKYSLESSLLDDLTKADNGSSTNEVENRSGKLNEDSPLIQSACADSAHEKSSQKIASSENSADTNSKASENAVECHLGLQASSVPSERKISNKEGASETSGDEIVCIDNAAKGSNKKAEKKVVFVEVKRRTGRPLISGKKASIGDTSILLRKESTEQTTSEKLHSQKGIDEKPAKQDQSPNKRSMRNSKKMKVDEENLPSTSGTLSAQKGAEQSGVSKIQKKSVEQNSDSSASTSKTTLKINENKGEVRPTTVVNVETSSKEKKKPKDMESNNDEKPTIHADLESSREKRNVENDCASKPSKKDERRLKENVETPANRNIKRQNNNSDVTNSRSTRSAKKTITVKSSQSTNVSEHTKEKNKENVEKSINVPVGDGDIKRKTERSLPKETPLKNEVGQPQKRSRTSTEDGSDIKKKNNGNIQISAAIKQSRSERVEGLPDSQASTSTPKKVGDNSDRGSASPKVPSVSVTQKAAEERNLRDSDTPVKRKRAEKETEDSFPDVSPTSVKRKRGNSGGKEISVVTQIPPDVLKRKKADTETDITLSSQSFQASPTILKHKSVGREFEQNMPNDEIEYTRVTPCDSNRTSETLHRIPNVYSDSLFVEFEEITFDMLQSKAKQLVLPTPLWGAQVSSGKDLVAFSRLRADLSDDKPMIDKALVFQGSLKPIALINNEPVDLPIPCVRTFEDVVMLIRNFHSVSFCEGTGVKQRPQSKSCFRYLDVANPGGRCSQCLEERRRVLFGCARKLRERINVMKAAKSRQ</sequence>
<reference evidence="2 3" key="1">
    <citation type="submission" date="2024-03" db="EMBL/GenBank/DDBJ databases">
        <title>The genome assembly and annotation of the cricket Gryllus longicercus Weissman &amp; Gray.</title>
        <authorList>
            <person name="Szrajer S."/>
            <person name="Gray D."/>
            <person name="Ylla G."/>
        </authorList>
    </citation>
    <scope>NUCLEOTIDE SEQUENCE [LARGE SCALE GENOMIC DNA]</scope>
    <source>
        <strain evidence="2">DAG 2021-001</strain>
        <tissue evidence="2">Whole body minus gut</tissue>
    </source>
</reference>
<feature type="compositionally biased region" description="Basic and acidic residues" evidence="1">
    <location>
        <begin position="651"/>
        <end position="676"/>
    </location>
</feature>
<accession>A0AAN9W4G9</accession>
<feature type="compositionally biased region" description="Polar residues" evidence="1">
    <location>
        <begin position="726"/>
        <end position="742"/>
    </location>
</feature>
<feature type="compositionally biased region" description="Basic and acidic residues" evidence="1">
    <location>
        <begin position="587"/>
        <end position="597"/>
    </location>
</feature>
<dbReference type="Proteomes" id="UP001378592">
    <property type="component" value="Unassembled WGS sequence"/>
</dbReference>
<evidence type="ECO:0000313" key="3">
    <source>
        <dbReference type="Proteomes" id="UP001378592"/>
    </source>
</evidence>
<dbReference type="AlphaFoldDB" id="A0AAN9W4G9"/>
<protein>
    <submittedName>
        <fullName evidence="2">Uncharacterized protein</fullName>
    </submittedName>
</protein>
<feature type="region of interest" description="Disordered" evidence="1">
    <location>
        <begin position="419"/>
        <end position="443"/>
    </location>
</feature>
<feature type="compositionally biased region" description="Basic and acidic residues" evidence="1">
    <location>
        <begin position="760"/>
        <end position="794"/>
    </location>
</feature>
<feature type="compositionally biased region" description="Polar residues" evidence="1">
    <location>
        <begin position="20"/>
        <end position="37"/>
    </location>
</feature>
<evidence type="ECO:0000313" key="2">
    <source>
        <dbReference type="EMBL" id="KAK7874091.1"/>
    </source>
</evidence>
<feature type="compositionally biased region" description="Basic and acidic residues" evidence="1">
    <location>
        <begin position="905"/>
        <end position="915"/>
    </location>
</feature>
<feature type="compositionally biased region" description="Polar residues" evidence="1">
    <location>
        <begin position="844"/>
        <end position="854"/>
    </location>
</feature>
<feature type="compositionally biased region" description="Polar residues" evidence="1">
    <location>
        <begin position="815"/>
        <end position="836"/>
    </location>
</feature>
<feature type="region of interest" description="Disordered" evidence="1">
    <location>
        <begin position="630"/>
        <end position="1018"/>
    </location>
</feature>
<feature type="compositionally biased region" description="Basic and acidic residues" evidence="1">
    <location>
        <begin position="855"/>
        <end position="866"/>
    </location>
</feature>